<sequence>MIGGGCLRPPSKPYILKSGTAEITHALSDDVVTLLAGDDGSVVANQRASPCQLPLASVVSLNRLLQEGQLLHELHHNRVVGIGSDTVVKIGSDIDPDHANNLQHINEHVPGIPTPRFLGGLSSCGLAYIFLSRPQVTPQMVWPDFTVGQKLPVKRQLTEHLKRLRAEPPPRAAGQNMRLGSFKSGICKDMRRSQRESSAPLHTEAEWNDFLCRESGRATTAWTSMVRSFMAEDHRVVMTHGDLHPATSCTIGPRELLKDWVDDLPTDAVGHYPVDFSLDCLISRWLG</sequence>
<reference evidence="1" key="2">
    <citation type="submission" date="2010-05" db="EMBL/GenBank/DDBJ databases">
        <title>The Genome Sequence of Magnaporthe poae strain ATCC 64411.</title>
        <authorList>
            <consortium name="The Broad Institute Genome Sequencing Platform"/>
            <consortium name="Broad Institute Genome Sequencing Center for Infectious Disease"/>
            <person name="Ma L.-J."/>
            <person name="Dead R."/>
            <person name="Young S."/>
            <person name="Zeng Q."/>
            <person name="Koehrsen M."/>
            <person name="Alvarado L."/>
            <person name="Berlin A."/>
            <person name="Chapman S.B."/>
            <person name="Chen Z."/>
            <person name="Freedman E."/>
            <person name="Gellesch M."/>
            <person name="Goldberg J."/>
            <person name="Griggs A."/>
            <person name="Gujja S."/>
            <person name="Heilman E.R."/>
            <person name="Heiman D."/>
            <person name="Hepburn T."/>
            <person name="Howarth C."/>
            <person name="Jen D."/>
            <person name="Larson L."/>
            <person name="Mehta T."/>
            <person name="Neiman D."/>
            <person name="Pearson M."/>
            <person name="Roberts A."/>
            <person name="Saif S."/>
            <person name="Shea T."/>
            <person name="Shenoy N."/>
            <person name="Sisk P."/>
            <person name="Stolte C."/>
            <person name="Sykes S."/>
            <person name="Walk T."/>
            <person name="White J."/>
            <person name="Yandava C."/>
            <person name="Haas B."/>
            <person name="Nusbaum C."/>
            <person name="Birren B."/>
        </authorList>
    </citation>
    <scope>NUCLEOTIDE SEQUENCE</scope>
    <source>
        <strain evidence="1">ATCC 64411</strain>
    </source>
</reference>
<dbReference type="AlphaFoldDB" id="A0A0C4DK46"/>
<dbReference type="EnsemblFungi" id="MAPG_00108T0">
    <property type="protein sequence ID" value="MAPG_00108T0"/>
    <property type="gene ID" value="MAPG_00108"/>
</dbReference>
<dbReference type="EMBL" id="GL876966">
    <property type="protein sequence ID" value="KLU81013.1"/>
    <property type="molecule type" value="Genomic_DNA"/>
</dbReference>
<evidence type="ECO:0000313" key="1">
    <source>
        <dbReference type="EMBL" id="KLU81013.1"/>
    </source>
</evidence>
<reference evidence="3" key="1">
    <citation type="submission" date="2010-05" db="EMBL/GenBank/DDBJ databases">
        <title>The genome sequence of Magnaporthe poae strain ATCC 64411.</title>
        <authorList>
            <person name="Ma L.-J."/>
            <person name="Dead R."/>
            <person name="Young S."/>
            <person name="Zeng Q."/>
            <person name="Koehrsen M."/>
            <person name="Alvarado L."/>
            <person name="Berlin A."/>
            <person name="Chapman S.B."/>
            <person name="Chen Z."/>
            <person name="Freedman E."/>
            <person name="Gellesch M."/>
            <person name="Goldberg J."/>
            <person name="Griggs A."/>
            <person name="Gujja S."/>
            <person name="Heilman E.R."/>
            <person name="Heiman D."/>
            <person name="Hepburn T."/>
            <person name="Howarth C."/>
            <person name="Jen D."/>
            <person name="Larson L."/>
            <person name="Mehta T."/>
            <person name="Neiman D."/>
            <person name="Pearson M."/>
            <person name="Roberts A."/>
            <person name="Saif S."/>
            <person name="Shea T."/>
            <person name="Shenoy N."/>
            <person name="Sisk P."/>
            <person name="Stolte C."/>
            <person name="Sykes S."/>
            <person name="Walk T."/>
            <person name="White J."/>
            <person name="Yandava C."/>
            <person name="Haas B."/>
            <person name="Nusbaum C."/>
            <person name="Birren B."/>
        </authorList>
    </citation>
    <scope>NUCLEOTIDE SEQUENCE [LARGE SCALE GENOMIC DNA]</scope>
    <source>
        <strain evidence="3">ATCC 64411 / 73-15</strain>
    </source>
</reference>
<dbReference type="Proteomes" id="UP000011715">
    <property type="component" value="Unassembled WGS sequence"/>
</dbReference>
<reference evidence="2" key="5">
    <citation type="submission" date="2015-06" db="UniProtKB">
        <authorList>
            <consortium name="EnsemblFungi"/>
        </authorList>
    </citation>
    <scope>IDENTIFICATION</scope>
    <source>
        <strain evidence="2">ATCC 64411</strain>
    </source>
</reference>
<dbReference type="EMBL" id="ADBL01000020">
    <property type="status" value="NOT_ANNOTATED_CDS"/>
    <property type="molecule type" value="Genomic_DNA"/>
</dbReference>
<dbReference type="eggNOG" id="ENOG502S1T8">
    <property type="taxonomic scope" value="Eukaryota"/>
</dbReference>
<gene>
    <name evidence="1" type="ORF">MAPG_00108</name>
</gene>
<reference evidence="1" key="3">
    <citation type="submission" date="2011-03" db="EMBL/GenBank/DDBJ databases">
        <title>Annotation of Magnaporthe poae ATCC 64411.</title>
        <authorList>
            <person name="Ma L.-J."/>
            <person name="Dead R."/>
            <person name="Young S.K."/>
            <person name="Zeng Q."/>
            <person name="Gargeya S."/>
            <person name="Fitzgerald M."/>
            <person name="Haas B."/>
            <person name="Abouelleil A."/>
            <person name="Alvarado L."/>
            <person name="Arachchi H.M."/>
            <person name="Berlin A."/>
            <person name="Brown A."/>
            <person name="Chapman S.B."/>
            <person name="Chen Z."/>
            <person name="Dunbar C."/>
            <person name="Freedman E."/>
            <person name="Gearin G."/>
            <person name="Gellesch M."/>
            <person name="Goldberg J."/>
            <person name="Griggs A."/>
            <person name="Gujja S."/>
            <person name="Heiman D."/>
            <person name="Howarth C."/>
            <person name="Larson L."/>
            <person name="Lui A."/>
            <person name="MacDonald P.J.P."/>
            <person name="Mehta T."/>
            <person name="Montmayeur A."/>
            <person name="Murphy C."/>
            <person name="Neiman D."/>
            <person name="Pearson M."/>
            <person name="Priest M."/>
            <person name="Roberts A."/>
            <person name="Saif S."/>
            <person name="Shea T."/>
            <person name="Shenoy N."/>
            <person name="Sisk P."/>
            <person name="Stolte C."/>
            <person name="Sykes S."/>
            <person name="Yandava C."/>
            <person name="Wortman J."/>
            <person name="Nusbaum C."/>
            <person name="Birren B."/>
        </authorList>
    </citation>
    <scope>NUCLEOTIDE SEQUENCE</scope>
    <source>
        <strain evidence="1">ATCC 64411</strain>
    </source>
</reference>
<reference evidence="2" key="4">
    <citation type="journal article" date="2015" name="G3 (Bethesda)">
        <title>Genome sequences of three phytopathogenic species of the Magnaporthaceae family of fungi.</title>
        <authorList>
            <person name="Okagaki L.H."/>
            <person name="Nunes C.C."/>
            <person name="Sailsbery J."/>
            <person name="Clay B."/>
            <person name="Brown D."/>
            <person name="John T."/>
            <person name="Oh Y."/>
            <person name="Young N."/>
            <person name="Fitzgerald M."/>
            <person name="Haas B.J."/>
            <person name="Zeng Q."/>
            <person name="Young S."/>
            <person name="Adiconis X."/>
            <person name="Fan L."/>
            <person name="Levin J.Z."/>
            <person name="Mitchell T.K."/>
            <person name="Okubara P.A."/>
            <person name="Farman M.L."/>
            <person name="Kohn L.M."/>
            <person name="Birren B."/>
            <person name="Ma L.-J."/>
            <person name="Dean R.A."/>
        </authorList>
    </citation>
    <scope>NUCLEOTIDE SEQUENCE</scope>
    <source>
        <strain evidence="2">ATCC 64411 / 73-15</strain>
    </source>
</reference>
<name>A0A0C4DK46_MAGP6</name>
<dbReference type="STRING" id="644358.A0A0C4DK46"/>
<organism evidence="2 3">
    <name type="scientific">Magnaporthiopsis poae (strain ATCC 64411 / 73-15)</name>
    <name type="common">Kentucky bluegrass fungus</name>
    <name type="synonym">Magnaporthe poae</name>
    <dbReference type="NCBI Taxonomy" id="644358"/>
    <lineage>
        <taxon>Eukaryota</taxon>
        <taxon>Fungi</taxon>
        <taxon>Dikarya</taxon>
        <taxon>Ascomycota</taxon>
        <taxon>Pezizomycotina</taxon>
        <taxon>Sordariomycetes</taxon>
        <taxon>Sordariomycetidae</taxon>
        <taxon>Magnaporthales</taxon>
        <taxon>Magnaporthaceae</taxon>
        <taxon>Magnaporthiopsis</taxon>
    </lineage>
</organism>
<evidence type="ECO:0000313" key="3">
    <source>
        <dbReference type="Proteomes" id="UP000011715"/>
    </source>
</evidence>
<dbReference type="OrthoDB" id="5404599at2759"/>
<accession>A0A0C4DK46</accession>
<evidence type="ECO:0008006" key="4">
    <source>
        <dbReference type="Google" id="ProtNLM"/>
    </source>
</evidence>
<proteinExistence type="predicted"/>
<protein>
    <recommendedName>
        <fullName evidence="4">Aminoglycoside phosphotransferase domain-containing protein</fullName>
    </recommendedName>
</protein>
<evidence type="ECO:0000313" key="2">
    <source>
        <dbReference type="EnsemblFungi" id="MAPG_00108T0"/>
    </source>
</evidence>
<keyword evidence="3" id="KW-1185">Reference proteome</keyword>
<dbReference type="VEuPathDB" id="FungiDB:MAPG_00108"/>